<dbReference type="GO" id="GO:0005654">
    <property type="term" value="C:nucleoplasm"/>
    <property type="evidence" value="ECO:0007669"/>
    <property type="project" value="TreeGrafter"/>
</dbReference>
<dbReference type="GO" id="GO:0006281">
    <property type="term" value="P:DNA repair"/>
    <property type="evidence" value="ECO:0007669"/>
    <property type="project" value="UniProtKB-KW"/>
</dbReference>
<evidence type="ECO:0000256" key="11">
    <source>
        <dbReference type="ARBA" id="ARBA00031621"/>
    </source>
</evidence>
<dbReference type="InterPro" id="IPR036388">
    <property type="entry name" value="WH-like_DNA-bd_sf"/>
</dbReference>
<dbReference type="CDD" id="cd06445">
    <property type="entry name" value="ATase"/>
    <property type="match status" value="1"/>
</dbReference>
<dbReference type="Pfam" id="PF01035">
    <property type="entry name" value="DNA_binding_1"/>
    <property type="match status" value="1"/>
</dbReference>
<comment type="function">
    <text evidence="2">Involved in the cellular defense against the biological effects of O6-methylguanine (O6-MeG) and O4-methylthymine (O4-MeT) in DNA. Repairs the methylated nucleobase in DNA by stoichiometrically transferring the methyl group to a cysteine residue in the enzyme. This is a suicide reaction: the enzyme is irreversibly inactivated.</text>
</comment>
<evidence type="ECO:0000259" key="13">
    <source>
        <dbReference type="Pfam" id="PF01035"/>
    </source>
</evidence>
<dbReference type="AlphaFoldDB" id="A0A6F9DLM3"/>
<evidence type="ECO:0000256" key="1">
    <source>
        <dbReference type="ARBA" id="ARBA00001286"/>
    </source>
</evidence>
<dbReference type="Gene3D" id="3.30.160.70">
    <property type="entry name" value="Methylated DNA-protein cysteine methyltransferase domain"/>
    <property type="match status" value="1"/>
</dbReference>
<feature type="domain" description="Methylated-DNA-[protein]-cysteine S-methyltransferase DNA binding" evidence="13">
    <location>
        <begin position="106"/>
        <end position="178"/>
    </location>
</feature>
<accession>A0A6F9DLM3</accession>
<keyword evidence="8" id="KW-0227">DNA damage</keyword>
<evidence type="ECO:0000256" key="8">
    <source>
        <dbReference type="ARBA" id="ARBA00022763"/>
    </source>
</evidence>
<name>A0A6F9DLM3_9ASCI</name>
<comment type="catalytic activity">
    <reaction evidence="1">
        <text>a 4-O-methyl-thymidine in DNA + L-cysteinyl-[protein] = a thymidine in DNA + S-methyl-L-cysteinyl-[protein]</text>
        <dbReference type="Rhea" id="RHEA:53428"/>
        <dbReference type="Rhea" id="RHEA-COMP:10131"/>
        <dbReference type="Rhea" id="RHEA-COMP:10132"/>
        <dbReference type="Rhea" id="RHEA-COMP:13555"/>
        <dbReference type="Rhea" id="RHEA-COMP:13556"/>
        <dbReference type="ChEBI" id="CHEBI:29950"/>
        <dbReference type="ChEBI" id="CHEBI:82612"/>
        <dbReference type="ChEBI" id="CHEBI:137386"/>
        <dbReference type="ChEBI" id="CHEBI:137387"/>
        <dbReference type="EC" id="2.1.1.63"/>
    </reaction>
</comment>
<dbReference type="InterPro" id="IPR014048">
    <property type="entry name" value="MethylDNA_cys_MeTrfase_DNA-bd"/>
</dbReference>
<evidence type="ECO:0000256" key="2">
    <source>
        <dbReference type="ARBA" id="ARBA00003317"/>
    </source>
</evidence>
<reference evidence="14" key="1">
    <citation type="submission" date="2020-04" db="EMBL/GenBank/DDBJ databases">
        <authorList>
            <person name="Neveu A P."/>
        </authorList>
    </citation>
    <scope>NUCLEOTIDE SEQUENCE</scope>
    <source>
        <tissue evidence="14">Whole embryo</tissue>
    </source>
</reference>
<evidence type="ECO:0000256" key="5">
    <source>
        <dbReference type="ARBA" id="ARBA00015377"/>
    </source>
</evidence>
<evidence type="ECO:0000256" key="7">
    <source>
        <dbReference type="ARBA" id="ARBA00022679"/>
    </source>
</evidence>
<organism evidence="14">
    <name type="scientific">Phallusia mammillata</name>
    <dbReference type="NCBI Taxonomy" id="59560"/>
    <lineage>
        <taxon>Eukaryota</taxon>
        <taxon>Metazoa</taxon>
        <taxon>Chordata</taxon>
        <taxon>Tunicata</taxon>
        <taxon>Ascidiacea</taxon>
        <taxon>Phlebobranchia</taxon>
        <taxon>Ascidiidae</taxon>
        <taxon>Phallusia</taxon>
    </lineage>
</organism>
<evidence type="ECO:0000256" key="6">
    <source>
        <dbReference type="ARBA" id="ARBA00022603"/>
    </source>
</evidence>
<evidence type="ECO:0000256" key="10">
    <source>
        <dbReference type="ARBA" id="ARBA00030795"/>
    </source>
</evidence>
<protein>
    <recommendedName>
        <fullName evidence="5">Methylated-DNA--protein-cysteine methyltransferase</fullName>
        <ecNumber evidence="4">2.1.1.63</ecNumber>
    </recommendedName>
    <alternativeName>
        <fullName evidence="10">6-O-methylguanine-DNA methyltransferase</fullName>
    </alternativeName>
    <alternativeName>
        <fullName evidence="11">O-6-methylguanine-DNA-alkyltransferase</fullName>
    </alternativeName>
</protein>
<evidence type="ECO:0000256" key="3">
    <source>
        <dbReference type="ARBA" id="ARBA00008711"/>
    </source>
</evidence>
<evidence type="ECO:0000256" key="4">
    <source>
        <dbReference type="ARBA" id="ARBA00011918"/>
    </source>
</evidence>
<dbReference type="PROSITE" id="PS00374">
    <property type="entry name" value="MGMT"/>
    <property type="match status" value="1"/>
</dbReference>
<dbReference type="GO" id="GO:0003908">
    <property type="term" value="F:methylated-DNA-[protein]-cysteine S-methyltransferase activity"/>
    <property type="evidence" value="ECO:0007669"/>
    <property type="project" value="UniProtKB-EC"/>
</dbReference>
<dbReference type="GO" id="GO:0032259">
    <property type="term" value="P:methylation"/>
    <property type="evidence" value="ECO:0007669"/>
    <property type="project" value="UniProtKB-KW"/>
</dbReference>
<dbReference type="Gene3D" id="1.10.10.10">
    <property type="entry name" value="Winged helix-like DNA-binding domain superfamily/Winged helix DNA-binding domain"/>
    <property type="match status" value="1"/>
</dbReference>
<evidence type="ECO:0000313" key="14">
    <source>
        <dbReference type="EMBL" id="CAB3263815.1"/>
    </source>
</evidence>
<dbReference type="PANTHER" id="PTHR46460:SF1">
    <property type="entry name" value="METHYLATED-DNA--PROTEIN-CYSTEINE METHYLTRANSFERASE"/>
    <property type="match status" value="1"/>
</dbReference>
<dbReference type="PANTHER" id="PTHR46460">
    <property type="entry name" value="METHYLATED-DNA--PROTEIN-CYSTEINE METHYLTRANSFERASE"/>
    <property type="match status" value="1"/>
</dbReference>
<dbReference type="FunFam" id="1.10.10.10:FF:000214">
    <property type="entry name" value="Methylated-DNA--protein-cysteine methyltransferase"/>
    <property type="match status" value="1"/>
</dbReference>
<sequence length="184" mass="19939">MSQNVMSAVVLQTPIGIIHSTHTSKGVQSIKLDQSYNENPTIINKNFGASNVEVIDHSGPLDENVKSFIDWLKAFFGDGQMRSLPAIDNEIIDKQNFTGLVLRTLMMKTSCGSTLSYADLAKLCNSPKACRAVGQAMRANPIPLIVPCHRVVGSNGKLGHYMSGKGDNIKAWLLDHEKMAAGAL</sequence>
<dbReference type="InterPro" id="IPR001497">
    <property type="entry name" value="MethylDNA_cys_MeTrfase_AS"/>
</dbReference>
<dbReference type="SUPFAM" id="SSF46767">
    <property type="entry name" value="Methylated DNA-protein cysteine methyltransferase, C-terminal domain"/>
    <property type="match status" value="1"/>
</dbReference>
<comment type="similarity">
    <text evidence="3">Belongs to the MGMT family.</text>
</comment>
<proteinExistence type="evidence at transcript level"/>
<keyword evidence="7 14" id="KW-0808">Transferase</keyword>
<keyword evidence="6 14" id="KW-0489">Methyltransferase</keyword>
<gene>
    <name evidence="14" type="primary">Mgmt</name>
</gene>
<dbReference type="NCBIfam" id="TIGR00589">
    <property type="entry name" value="ogt"/>
    <property type="match status" value="1"/>
</dbReference>
<dbReference type="InterPro" id="IPR036217">
    <property type="entry name" value="MethylDNA_cys_MeTrfase_DNAb"/>
</dbReference>
<dbReference type="EC" id="2.1.1.63" evidence="4"/>
<evidence type="ECO:0000256" key="12">
    <source>
        <dbReference type="ARBA" id="ARBA00049348"/>
    </source>
</evidence>
<comment type="catalytic activity">
    <reaction evidence="12">
        <text>a 6-O-methyl-2'-deoxyguanosine in DNA + L-cysteinyl-[protein] = S-methyl-L-cysteinyl-[protein] + a 2'-deoxyguanosine in DNA</text>
        <dbReference type="Rhea" id="RHEA:24000"/>
        <dbReference type="Rhea" id="RHEA-COMP:10131"/>
        <dbReference type="Rhea" id="RHEA-COMP:10132"/>
        <dbReference type="Rhea" id="RHEA-COMP:11367"/>
        <dbReference type="Rhea" id="RHEA-COMP:11368"/>
        <dbReference type="ChEBI" id="CHEBI:29950"/>
        <dbReference type="ChEBI" id="CHEBI:82612"/>
        <dbReference type="ChEBI" id="CHEBI:85445"/>
        <dbReference type="ChEBI" id="CHEBI:85448"/>
        <dbReference type="EC" id="2.1.1.63"/>
    </reaction>
</comment>
<evidence type="ECO:0000256" key="9">
    <source>
        <dbReference type="ARBA" id="ARBA00023204"/>
    </source>
</evidence>
<keyword evidence="9" id="KW-0234">DNA repair</keyword>
<dbReference type="EMBL" id="LR787953">
    <property type="protein sequence ID" value="CAB3263815.1"/>
    <property type="molecule type" value="mRNA"/>
</dbReference>